<keyword evidence="2" id="KW-1185">Reference proteome</keyword>
<reference evidence="2" key="1">
    <citation type="submission" date="2016-11" db="EMBL/GenBank/DDBJ databases">
        <authorList>
            <person name="Varghese N."/>
            <person name="Submissions S."/>
        </authorList>
    </citation>
    <scope>NUCLEOTIDE SEQUENCE [LARGE SCALE GENOMIC DNA]</scope>
    <source>
        <strain evidence="2">DSM 27370</strain>
    </source>
</reference>
<gene>
    <name evidence="1" type="ORF">SAMN05444362_107220</name>
</gene>
<evidence type="ECO:0000313" key="1">
    <source>
        <dbReference type="EMBL" id="SHF56012.1"/>
    </source>
</evidence>
<name>A0A1M5CNM0_9BACT</name>
<proteinExistence type="predicted"/>
<sequence length="34" mass="3980">MNKKKVRKNVSLLSPLSPYTIYTSNNKYFSKVTE</sequence>
<evidence type="ECO:0000313" key="2">
    <source>
        <dbReference type="Proteomes" id="UP000184480"/>
    </source>
</evidence>
<protein>
    <submittedName>
        <fullName evidence="1">Uncharacterized protein</fullName>
    </submittedName>
</protein>
<organism evidence="1 2">
    <name type="scientific">Dysgonomonas macrotermitis</name>
    <dbReference type="NCBI Taxonomy" id="1346286"/>
    <lineage>
        <taxon>Bacteria</taxon>
        <taxon>Pseudomonadati</taxon>
        <taxon>Bacteroidota</taxon>
        <taxon>Bacteroidia</taxon>
        <taxon>Bacteroidales</taxon>
        <taxon>Dysgonomonadaceae</taxon>
        <taxon>Dysgonomonas</taxon>
    </lineage>
</organism>
<dbReference type="AlphaFoldDB" id="A0A1M5CNM0"/>
<dbReference type="EMBL" id="FQUC01000007">
    <property type="protein sequence ID" value="SHF56012.1"/>
    <property type="molecule type" value="Genomic_DNA"/>
</dbReference>
<dbReference type="STRING" id="1346286.SAMN05444362_107220"/>
<accession>A0A1M5CNM0</accession>
<dbReference type="Proteomes" id="UP000184480">
    <property type="component" value="Unassembled WGS sequence"/>
</dbReference>